<dbReference type="Proteomes" id="UP000198598">
    <property type="component" value="Unassembled WGS sequence"/>
</dbReference>
<reference evidence="4 5" key="1">
    <citation type="submission" date="2016-10" db="EMBL/GenBank/DDBJ databases">
        <authorList>
            <person name="de Groot N.N."/>
        </authorList>
    </citation>
    <scope>NUCLEOTIDE SEQUENCE [LARGE SCALE GENOMIC DNA]</scope>
    <source>
        <strain evidence="4 5">DSM 26130</strain>
    </source>
</reference>
<dbReference type="PANTHER" id="PTHR30345">
    <property type="entry name" value="RIBOSE-5-PHOSPHATE ISOMERASE B"/>
    <property type="match status" value="1"/>
</dbReference>
<feature type="binding site" evidence="3">
    <location>
        <position position="110"/>
    </location>
    <ligand>
        <name>D-ribulose 5-phosphate</name>
        <dbReference type="ChEBI" id="CHEBI:58121"/>
    </ligand>
</feature>
<dbReference type="RefSeq" id="WP_093831638.1">
    <property type="nucleotide sequence ID" value="NZ_FOLQ01000014.1"/>
</dbReference>
<dbReference type="OrthoDB" id="1778624at2"/>
<dbReference type="EMBL" id="FOLQ01000014">
    <property type="protein sequence ID" value="SFE45955.1"/>
    <property type="molecule type" value="Genomic_DNA"/>
</dbReference>
<gene>
    <name evidence="4" type="ORF">SAMN05216167_11448</name>
</gene>
<feature type="binding site" evidence="3">
    <location>
        <begin position="67"/>
        <end position="71"/>
    </location>
    <ligand>
        <name>D-ribulose 5-phosphate</name>
        <dbReference type="ChEBI" id="CHEBI:58121"/>
    </ligand>
</feature>
<dbReference type="PIRSF" id="PIRSF005384">
    <property type="entry name" value="RpiB_LacA_B"/>
    <property type="match status" value="1"/>
</dbReference>
<feature type="binding site" evidence="3">
    <location>
        <position position="137"/>
    </location>
    <ligand>
        <name>D-ribulose 5-phosphate</name>
        <dbReference type="ChEBI" id="CHEBI:58121"/>
    </ligand>
</feature>
<sequence>MKIAIGSDHAGFHYKEAIKQFLINLGHEVIDKGTYAETPSVDYPLFIRPVAEAVAAGEVERGVVLGGSGNGEAIAANRVRGVRCGLCWNEESARLCRQHNDANVISLGERMMSEETALKLVQIWLDTPFEGGRHLARIQELDTY</sequence>
<feature type="binding site" evidence="3">
    <location>
        <begin position="8"/>
        <end position="9"/>
    </location>
    <ligand>
        <name>D-ribulose 5-phosphate</name>
        <dbReference type="ChEBI" id="CHEBI:58121"/>
    </ligand>
</feature>
<dbReference type="STRING" id="662367.SAMN05216167_11448"/>
<keyword evidence="5" id="KW-1185">Reference proteome</keyword>
<evidence type="ECO:0000313" key="5">
    <source>
        <dbReference type="Proteomes" id="UP000198598"/>
    </source>
</evidence>
<dbReference type="InterPro" id="IPR004785">
    <property type="entry name" value="RpiB"/>
</dbReference>
<evidence type="ECO:0000256" key="3">
    <source>
        <dbReference type="PIRSR" id="PIRSR005384-2"/>
    </source>
</evidence>
<feature type="binding site" evidence="3">
    <location>
        <position position="133"/>
    </location>
    <ligand>
        <name>D-ribulose 5-phosphate</name>
        <dbReference type="ChEBI" id="CHEBI:58121"/>
    </ligand>
</feature>
<dbReference type="InterPro" id="IPR036569">
    <property type="entry name" value="RpiB_LacA_LacB_sf"/>
</dbReference>
<dbReference type="PANTHER" id="PTHR30345:SF0">
    <property type="entry name" value="DNA DAMAGE-REPAIR_TOLERATION PROTEIN DRT102"/>
    <property type="match status" value="1"/>
</dbReference>
<proteinExistence type="inferred from homology"/>
<dbReference type="GO" id="GO:0016861">
    <property type="term" value="F:intramolecular oxidoreductase activity, interconverting aldoses and ketoses"/>
    <property type="evidence" value="ECO:0007669"/>
    <property type="project" value="UniProtKB-ARBA"/>
</dbReference>
<evidence type="ECO:0000313" key="4">
    <source>
        <dbReference type="EMBL" id="SFE45955.1"/>
    </source>
</evidence>
<dbReference type="NCBIfam" id="TIGR00689">
    <property type="entry name" value="rpiB_lacA_lacB"/>
    <property type="match status" value="1"/>
</dbReference>
<organism evidence="4 5">
    <name type="scientific">Spirosoma endophyticum</name>
    <dbReference type="NCBI Taxonomy" id="662367"/>
    <lineage>
        <taxon>Bacteria</taxon>
        <taxon>Pseudomonadati</taxon>
        <taxon>Bacteroidota</taxon>
        <taxon>Cytophagia</taxon>
        <taxon>Cytophagales</taxon>
        <taxon>Cytophagaceae</taxon>
        <taxon>Spirosoma</taxon>
    </lineage>
</organism>
<evidence type="ECO:0000256" key="2">
    <source>
        <dbReference type="ARBA" id="ARBA00023235"/>
    </source>
</evidence>
<dbReference type="NCBIfam" id="TIGR01120">
    <property type="entry name" value="rpiB"/>
    <property type="match status" value="1"/>
</dbReference>
<dbReference type="AlphaFoldDB" id="A0A1I2APJ4"/>
<accession>A0A1I2APJ4</accession>
<dbReference type="NCBIfam" id="NF004051">
    <property type="entry name" value="PRK05571.1"/>
    <property type="match status" value="1"/>
</dbReference>
<keyword evidence="2 4" id="KW-0413">Isomerase</keyword>
<feature type="binding site" evidence="3">
    <location>
        <position position="100"/>
    </location>
    <ligand>
        <name>D-ribulose 5-phosphate</name>
        <dbReference type="ChEBI" id="CHEBI:58121"/>
    </ligand>
</feature>
<dbReference type="InterPro" id="IPR003500">
    <property type="entry name" value="RpiB_LacA_LacB"/>
</dbReference>
<dbReference type="GO" id="GO:0005975">
    <property type="term" value="P:carbohydrate metabolic process"/>
    <property type="evidence" value="ECO:0007669"/>
    <property type="project" value="InterPro"/>
</dbReference>
<dbReference type="SUPFAM" id="SSF89623">
    <property type="entry name" value="Ribose/Galactose isomerase RpiB/AlsB"/>
    <property type="match status" value="1"/>
</dbReference>
<protein>
    <submittedName>
        <fullName evidence="4">Ribose 5-phosphate isomerase B</fullName>
    </submittedName>
</protein>
<evidence type="ECO:0000256" key="1">
    <source>
        <dbReference type="ARBA" id="ARBA00008754"/>
    </source>
</evidence>
<dbReference type="Gene3D" id="3.40.1400.10">
    <property type="entry name" value="Sugar-phosphate isomerase, RpiB/LacA/LacB"/>
    <property type="match status" value="1"/>
</dbReference>
<dbReference type="Pfam" id="PF02502">
    <property type="entry name" value="LacAB_rpiB"/>
    <property type="match status" value="1"/>
</dbReference>
<comment type="similarity">
    <text evidence="1">Belongs to the LacAB/RpiB family.</text>
</comment>
<name>A0A1I2APJ4_9BACT</name>